<feature type="region of interest" description="Disordered" evidence="1">
    <location>
        <begin position="1"/>
        <end position="29"/>
    </location>
</feature>
<gene>
    <name evidence="2" type="ORF">SAMN05518863_10246</name>
</gene>
<evidence type="ECO:0000313" key="2">
    <source>
        <dbReference type="EMBL" id="SFJ60280.1"/>
    </source>
</evidence>
<protein>
    <submittedName>
        <fullName evidence="2">Uncharacterized protein</fullName>
    </submittedName>
</protein>
<feature type="compositionally biased region" description="Basic and acidic residues" evidence="1">
    <location>
        <begin position="14"/>
        <end position="29"/>
    </location>
</feature>
<organism evidence="2 3">
    <name type="scientific">Candidatus Pantoea symbiotica</name>
    <dbReference type="NCBI Taxonomy" id="1884370"/>
    <lineage>
        <taxon>Bacteria</taxon>
        <taxon>Pseudomonadati</taxon>
        <taxon>Pseudomonadota</taxon>
        <taxon>Gammaproteobacteria</taxon>
        <taxon>Enterobacterales</taxon>
        <taxon>Erwiniaceae</taxon>
        <taxon>Pantoea</taxon>
    </lineage>
</organism>
<sequence length="29" mass="3234">MDALTPTLSRKRARELTEQLDGKVDNCAT</sequence>
<keyword evidence="3" id="KW-1185">Reference proteome</keyword>
<dbReference type="Proteomes" id="UP000198841">
    <property type="component" value="Unassembled WGS sequence"/>
</dbReference>
<evidence type="ECO:0000256" key="1">
    <source>
        <dbReference type="SAM" id="MobiDB-lite"/>
    </source>
</evidence>
<reference evidence="2 3" key="1">
    <citation type="submission" date="2016-10" db="EMBL/GenBank/DDBJ databases">
        <authorList>
            <person name="Varghese N."/>
            <person name="Submissions S."/>
        </authorList>
    </citation>
    <scope>NUCLEOTIDE SEQUENCE [LARGE SCALE GENOMIC DNA]</scope>
    <source>
        <strain evidence="2 3">YR512</strain>
    </source>
</reference>
<evidence type="ECO:0000313" key="3">
    <source>
        <dbReference type="Proteomes" id="UP000198841"/>
    </source>
</evidence>
<dbReference type="EMBL" id="FOSD01000002">
    <property type="protein sequence ID" value="SFJ60280.1"/>
    <property type="molecule type" value="Genomic_DNA"/>
</dbReference>
<name>A0A1I3SPH1_9GAMM</name>
<accession>A0A1I3SPH1</accession>
<comment type="caution">
    <text evidence="2">The sequence shown here is derived from an EMBL/GenBank/DDBJ whole genome shotgun (WGS) entry which is preliminary data.</text>
</comment>
<proteinExistence type="predicted"/>